<evidence type="ECO:0000256" key="1">
    <source>
        <dbReference type="SAM" id="MobiDB-lite"/>
    </source>
</evidence>
<comment type="caution">
    <text evidence="2">The sequence shown here is derived from an EMBL/GenBank/DDBJ whole genome shotgun (WGS) entry which is preliminary data.</text>
</comment>
<dbReference type="PANTHER" id="PTHR33890:SF5">
    <property type="entry name" value="OS10G0571000 PROTEIN"/>
    <property type="match status" value="1"/>
</dbReference>
<accession>A0A3L6SDD1</accession>
<organism evidence="2 3">
    <name type="scientific">Panicum miliaceum</name>
    <name type="common">Proso millet</name>
    <name type="synonym">Broomcorn millet</name>
    <dbReference type="NCBI Taxonomy" id="4540"/>
    <lineage>
        <taxon>Eukaryota</taxon>
        <taxon>Viridiplantae</taxon>
        <taxon>Streptophyta</taxon>
        <taxon>Embryophyta</taxon>
        <taxon>Tracheophyta</taxon>
        <taxon>Spermatophyta</taxon>
        <taxon>Magnoliopsida</taxon>
        <taxon>Liliopsida</taxon>
        <taxon>Poales</taxon>
        <taxon>Poaceae</taxon>
        <taxon>PACMAD clade</taxon>
        <taxon>Panicoideae</taxon>
        <taxon>Panicodae</taxon>
        <taxon>Paniceae</taxon>
        <taxon>Panicinae</taxon>
        <taxon>Panicum</taxon>
        <taxon>Panicum sect. Panicum</taxon>
    </lineage>
</organism>
<evidence type="ECO:0000313" key="2">
    <source>
        <dbReference type="EMBL" id="RLN19047.1"/>
    </source>
</evidence>
<dbReference type="Proteomes" id="UP000275267">
    <property type="component" value="Unassembled WGS sequence"/>
</dbReference>
<dbReference type="EMBL" id="PQIB02000005">
    <property type="protein sequence ID" value="RLN19047.1"/>
    <property type="molecule type" value="Genomic_DNA"/>
</dbReference>
<dbReference type="OrthoDB" id="695942at2759"/>
<feature type="compositionally biased region" description="Basic and acidic residues" evidence="1">
    <location>
        <begin position="196"/>
        <end position="234"/>
    </location>
</feature>
<reference evidence="3" key="1">
    <citation type="journal article" date="2019" name="Nat. Commun.">
        <title>The genome of broomcorn millet.</title>
        <authorList>
            <person name="Zou C."/>
            <person name="Miki D."/>
            <person name="Li D."/>
            <person name="Tang Q."/>
            <person name="Xiao L."/>
            <person name="Rajput S."/>
            <person name="Deng P."/>
            <person name="Jia W."/>
            <person name="Huang R."/>
            <person name="Zhang M."/>
            <person name="Sun Y."/>
            <person name="Hu J."/>
            <person name="Fu X."/>
            <person name="Schnable P.S."/>
            <person name="Li F."/>
            <person name="Zhang H."/>
            <person name="Feng B."/>
            <person name="Zhu X."/>
            <person name="Liu R."/>
            <person name="Schnable J.C."/>
            <person name="Zhu J.-K."/>
            <person name="Zhang H."/>
        </authorList>
    </citation>
    <scope>NUCLEOTIDE SEQUENCE [LARGE SCALE GENOMIC DNA]</scope>
</reference>
<feature type="region of interest" description="Disordered" evidence="1">
    <location>
        <begin position="196"/>
        <end position="282"/>
    </location>
</feature>
<protein>
    <submittedName>
        <fullName evidence="2">Uncharacterized protein</fullName>
    </submittedName>
</protein>
<keyword evidence="3" id="KW-1185">Reference proteome</keyword>
<proteinExistence type="predicted"/>
<evidence type="ECO:0000313" key="3">
    <source>
        <dbReference type="Proteomes" id="UP000275267"/>
    </source>
</evidence>
<dbReference type="AlphaFoldDB" id="A0A3L6SDD1"/>
<dbReference type="PANTHER" id="PTHR33890">
    <property type="entry name" value="OS10G0571000 PROTEIN"/>
    <property type="match status" value="1"/>
</dbReference>
<gene>
    <name evidence="2" type="ORF">C2845_PM02G19080</name>
</gene>
<name>A0A3L6SDD1_PANMI</name>
<sequence>MEVEADMEGWTSRRKHRNGGFWLRAEIEVDRGSSIPRGPEFGFAAAVREPLVKLRRPEHDFERWDWDYFVWPHDRLDANLEMRDSDPEATLEADRKASVSFLNKSTLQLESYEMYQYLLQQHASAWPCNRLKTNLEMRDSSIEATLEADGELSESFLNQSILQPESEEMYQHTQEQHTAALPRDHLVANLEMRNTDAEAKLQTDRKAKERSTRRLKRSEMDRRTQEQHKEKENEQTELFRTPTPVNKKAVGPRSARRRRVFAEANLSPDDDRARQRQVPWAC</sequence>